<keyword evidence="2" id="KW-0503">Monooxygenase</keyword>
<keyword evidence="1" id="KW-1133">Transmembrane helix</keyword>
<reference evidence="2" key="2">
    <citation type="submission" date="2020-09" db="EMBL/GenBank/DDBJ databases">
        <authorList>
            <person name="Sun Q."/>
            <person name="Zhou Y."/>
        </authorList>
    </citation>
    <scope>NUCLEOTIDE SEQUENCE</scope>
    <source>
        <strain evidence="2">CGMCC 1.12919</strain>
    </source>
</reference>
<dbReference type="GO" id="GO:0010468">
    <property type="term" value="P:regulation of gene expression"/>
    <property type="evidence" value="ECO:0007669"/>
    <property type="project" value="InterPro"/>
</dbReference>
<keyword evidence="3" id="KW-1185">Reference proteome</keyword>
<feature type="transmembrane region" description="Helical" evidence="1">
    <location>
        <begin position="269"/>
        <end position="292"/>
    </location>
</feature>
<evidence type="ECO:0000313" key="3">
    <source>
        <dbReference type="Proteomes" id="UP000637002"/>
    </source>
</evidence>
<keyword evidence="1" id="KW-0812">Transmembrane</keyword>
<name>A0A916X7L9_9HYPH</name>
<gene>
    <name evidence="2" type="ORF">GCM10010994_02100</name>
</gene>
<dbReference type="GO" id="GO:0004497">
    <property type="term" value="F:monooxygenase activity"/>
    <property type="evidence" value="ECO:0007669"/>
    <property type="project" value="UniProtKB-KW"/>
</dbReference>
<evidence type="ECO:0000313" key="2">
    <source>
        <dbReference type="EMBL" id="GGC46543.1"/>
    </source>
</evidence>
<proteinExistence type="predicted"/>
<reference evidence="2" key="1">
    <citation type="journal article" date="2014" name="Int. J. Syst. Evol. Microbiol.">
        <title>Complete genome sequence of Corynebacterium casei LMG S-19264T (=DSM 44701T), isolated from a smear-ripened cheese.</title>
        <authorList>
            <consortium name="US DOE Joint Genome Institute (JGI-PGF)"/>
            <person name="Walter F."/>
            <person name="Albersmeier A."/>
            <person name="Kalinowski J."/>
            <person name="Ruckert C."/>
        </authorList>
    </citation>
    <scope>NUCLEOTIDE SEQUENCE</scope>
    <source>
        <strain evidence="2">CGMCC 1.12919</strain>
    </source>
</reference>
<dbReference type="Proteomes" id="UP000637002">
    <property type="component" value="Unassembled WGS sequence"/>
</dbReference>
<dbReference type="GO" id="GO:0016020">
    <property type="term" value="C:membrane"/>
    <property type="evidence" value="ECO:0007669"/>
    <property type="project" value="InterPro"/>
</dbReference>
<sequence>MRAWPRTLQWVALFLASGVFGVALHAAQLPAALLLGPLLGAICVAVCGAQLALPRPAFIAAQGIVGCLVARAITASILWSIAKDWPAMLLIVLTTVIASGLVGAALTRLGTLPGATAAWGSAPGAASAMVAMGEAFGADPRLVAFMQYLRVVCVVFTASLVSRLLLGAEPVALAPSHPHDVAPWTSQIGPVAVTLLIAWIGAFIGAKARIPAGGMLVPMVVGGALHIAELVPLTLPQPLLACAYAAIGWYIGLRFTPKVLLHAIRAMPQLLLATFALIALCGGSAVVLHLMLGTDPLTAFLATTPGGLDAVAIIAVGTHADVPLVLAAQTLRLLAVIVTGPPLARLIARLSRPAATDPAV</sequence>
<feature type="transmembrane region" description="Helical" evidence="1">
    <location>
        <begin position="60"/>
        <end position="81"/>
    </location>
</feature>
<keyword evidence="2" id="KW-0560">Oxidoreductase</keyword>
<dbReference type="InterPro" id="IPR007820">
    <property type="entry name" value="AbrB_fam"/>
</dbReference>
<dbReference type="PANTHER" id="PTHR38457">
    <property type="entry name" value="REGULATOR ABRB-RELATED"/>
    <property type="match status" value="1"/>
</dbReference>
<feature type="transmembrane region" description="Helical" evidence="1">
    <location>
        <begin position="87"/>
        <end position="106"/>
    </location>
</feature>
<evidence type="ECO:0000256" key="1">
    <source>
        <dbReference type="SAM" id="Phobius"/>
    </source>
</evidence>
<dbReference type="InterPro" id="IPR017516">
    <property type="entry name" value="AbrB_dup"/>
</dbReference>
<dbReference type="NCBIfam" id="TIGR03082">
    <property type="entry name" value="Gneg_AbrB_dup"/>
    <property type="match status" value="2"/>
</dbReference>
<feature type="transmembrane region" description="Helical" evidence="1">
    <location>
        <begin position="148"/>
        <end position="168"/>
    </location>
</feature>
<dbReference type="AlphaFoldDB" id="A0A916X7L9"/>
<protein>
    <submittedName>
        <fullName evidence="2">Ammonia monooxygenase</fullName>
    </submittedName>
</protein>
<dbReference type="PANTHER" id="PTHR38457:SF1">
    <property type="entry name" value="REGULATOR ABRB-RELATED"/>
    <property type="match status" value="1"/>
</dbReference>
<dbReference type="EMBL" id="BMGG01000001">
    <property type="protein sequence ID" value="GGC46543.1"/>
    <property type="molecule type" value="Genomic_DNA"/>
</dbReference>
<feature type="transmembrane region" description="Helical" evidence="1">
    <location>
        <begin position="213"/>
        <end position="232"/>
    </location>
</feature>
<feature type="transmembrane region" description="Helical" evidence="1">
    <location>
        <begin position="188"/>
        <end position="206"/>
    </location>
</feature>
<accession>A0A916X7L9</accession>
<organism evidence="2 3">
    <name type="scientific">Chelatococcus reniformis</name>
    <dbReference type="NCBI Taxonomy" id="1494448"/>
    <lineage>
        <taxon>Bacteria</taxon>
        <taxon>Pseudomonadati</taxon>
        <taxon>Pseudomonadota</taxon>
        <taxon>Alphaproteobacteria</taxon>
        <taxon>Hyphomicrobiales</taxon>
        <taxon>Chelatococcaceae</taxon>
        <taxon>Chelatococcus</taxon>
    </lineage>
</organism>
<dbReference type="Pfam" id="PF05145">
    <property type="entry name" value="AbrB"/>
    <property type="match status" value="1"/>
</dbReference>
<feature type="transmembrane region" description="Helical" evidence="1">
    <location>
        <begin position="31"/>
        <end position="53"/>
    </location>
</feature>
<feature type="transmembrane region" description="Helical" evidence="1">
    <location>
        <begin position="238"/>
        <end position="257"/>
    </location>
</feature>
<dbReference type="RefSeq" id="WP_188607276.1">
    <property type="nucleotide sequence ID" value="NZ_BMGG01000001.1"/>
</dbReference>
<keyword evidence="1" id="KW-0472">Membrane</keyword>
<comment type="caution">
    <text evidence="2">The sequence shown here is derived from an EMBL/GenBank/DDBJ whole genome shotgun (WGS) entry which is preliminary data.</text>
</comment>
<dbReference type="PIRSF" id="PIRSF038991">
    <property type="entry name" value="Protein_AbrB"/>
    <property type="match status" value="1"/>
</dbReference>